<evidence type="ECO:0000313" key="2">
    <source>
        <dbReference type="Proteomes" id="UP000266673"/>
    </source>
</evidence>
<dbReference type="EMBL" id="QKWP01000122">
    <property type="protein sequence ID" value="RIB26798.1"/>
    <property type="molecule type" value="Genomic_DNA"/>
</dbReference>
<name>A0A397VXX4_9GLOM</name>
<dbReference type="Proteomes" id="UP000266673">
    <property type="component" value="Unassembled WGS sequence"/>
</dbReference>
<keyword evidence="2" id="KW-1185">Reference proteome</keyword>
<comment type="caution">
    <text evidence="1">The sequence shown here is derived from an EMBL/GenBank/DDBJ whole genome shotgun (WGS) entry which is preliminary data.</text>
</comment>
<protein>
    <submittedName>
        <fullName evidence="1">Uncharacterized protein</fullName>
    </submittedName>
</protein>
<organism evidence="1 2">
    <name type="scientific">Gigaspora rosea</name>
    <dbReference type="NCBI Taxonomy" id="44941"/>
    <lineage>
        <taxon>Eukaryota</taxon>
        <taxon>Fungi</taxon>
        <taxon>Fungi incertae sedis</taxon>
        <taxon>Mucoromycota</taxon>
        <taxon>Glomeromycotina</taxon>
        <taxon>Glomeromycetes</taxon>
        <taxon>Diversisporales</taxon>
        <taxon>Gigasporaceae</taxon>
        <taxon>Gigaspora</taxon>
    </lineage>
</organism>
<gene>
    <name evidence="1" type="ORF">C2G38_2063840</name>
</gene>
<proteinExistence type="predicted"/>
<reference evidence="1 2" key="1">
    <citation type="submission" date="2018-06" db="EMBL/GenBank/DDBJ databases">
        <title>Comparative genomics reveals the genomic features of Rhizophagus irregularis, R. cerebriforme, R. diaphanum and Gigaspora rosea, and their symbiotic lifestyle signature.</title>
        <authorList>
            <person name="Morin E."/>
            <person name="San Clemente H."/>
            <person name="Chen E.C.H."/>
            <person name="De La Providencia I."/>
            <person name="Hainaut M."/>
            <person name="Kuo A."/>
            <person name="Kohler A."/>
            <person name="Murat C."/>
            <person name="Tang N."/>
            <person name="Roy S."/>
            <person name="Loubradou J."/>
            <person name="Henrissat B."/>
            <person name="Grigoriev I.V."/>
            <person name="Corradi N."/>
            <person name="Roux C."/>
            <person name="Martin F.M."/>
        </authorList>
    </citation>
    <scope>NUCLEOTIDE SEQUENCE [LARGE SCALE GENOMIC DNA]</scope>
    <source>
        <strain evidence="1 2">DAOM 194757</strain>
    </source>
</reference>
<accession>A0A397VXX4</accession>
<sequence length="55" mass="6539">MILKSFLIIKPNIMVTTNSFMVFFFNTLYIRNSCILYIKSLSYRASEIYDIRSAF</sequence>
<dbReference type="AlphaFoldDB" id="A0A397VXX4"/>
<evidence type="ECO:0000313" key="1">
    <source>
        <dbReference type="EMBL" id="RIB26798.1"/>
    </source>
</evidence>